<keyword evidence="4" id="KW-0150">Chloroplast</keyword>
<dbReference type="FunFam" id="3.40.50.300:FF:000367">
    <property type="entry name" value="ABC transporter G family member 24"/>
    <property type="match status" value="1"/>
</dbReference>
<keyword evidence="7" id="KW-0067">ATP-binding</keyword>
<feature type="region of interest" description="Disordered" evidence="10">
    <location>
        <begin position="455"/>
        <end position="483"/>
    </location>
</feature>
<dbReference type="Pfam" id="PF19055">
    <property type="entry name" value="ABC2_membrane_7"/>
    <property type="match status" value="1"/>
</dbReference>
<dbReference type="CDD" id="cd03213">
    <property type="entry name" value="ABCG_EPDR"/>
    <property type="match status" value="1"/>
</dbReference>
<comment type="caution">
    <text evidence="13">The sequence shown here is derived from an EMBL/GenBank/DDBJ whole genome shotgun (WGS) entry which is preliminary data.</text>
</comment>
<dbReference type="GO" id="GO:0005524">
    <property type="term" value="F:ATP binding"/>
    <property type="evidence" value="ECO:0007669"/>
    <property type="project" value="UniProtKB-KW"/>
</dbReference>
<feature type="transmembrane region" description="Helical" evidence="11">
    <location>
        <begin position="1164"/>
        <end position="1190"/>
    </location>
</feature>
<dbReference type="GO" id="GO:0140359">
    <property type="term" value="F:ABC-type transporter activity"/>
    <property type="evidence" value="ECO:0007669"/>
    <property type="project" value="InterPro"/>
</dbReference>
<dbReference type="SMART" id="SM00382">
    <property type="entry name" value="AAA"/>
    <property type="match status" value="1"/>
</dbReference>
<dbReference type="EMBL" id="CM035408">
    <property type="protein sequence ID" value="KAH7441775.1"/>
    <property type="molecule type" value="Genomic_DNA"/>
</dbReference>
<evidence type="ECO:0000256" key="9">
    <source>
        <dbReference type="ARBA" id="ARBA00023136"/>
    </source>
</evidence>
<dbReference type="Pfam" id="PF00005">
    <property type="entry name" value="ABC_tran"/>
    <property type="match status" value="1"/>
</dbReference>
<evidence type="ECO:0000256" key="3">
    <source>
        <dbReference type="ARBA" id="ARBA00022448"/>
    </source>
</evidence>
<keyword evidence="8 11" id="KW-1133">Transmembrane helix</keyword>
<evidence type="ECO:0000256" key="10">
    <source>
        <dbReference type="SAM" id="MobiDB-lite"/>
    </source>
</evidence>
<dbReference type="PROSITE" id="PS50893">
    <property type="entry name" value="ABC_TRANSPORTER_2"/>
    <property type="match status" value="1"/>
</dbReference>
<dbReference type="AlphaFoldDB" id="A0A8T2V7S4"/>
<dbReference type="Proteomes" id="UP000825935">
    <property type="component" value="Chromosome 3"/>
</dbReference>
<evidence type="ECO:0000256" key="11">
    <source>
        <dbReference type="SAM" id="Phobius"/>
    </source>
</evidence>
<evidence type="ECO:0000256" key="5">
    <source>
        <dbReference type="ARBA" id="ARBA00022692"/>
    </source>
</evidence>
<comment type="similarity">
    <text evidence="2">Belongs to the ABC transporter superfamily. ABCG family. Eye pigment precursor importer (TC 3.A.1.204) subfamily.</text>
</comment>
<feature type="transmembrane region" description="Helical" evidence="11">
    <location>
        <begin position="92"/>
        <end position="113"/>
    </location>
</feature>
<organism evidence="13 14">
    <name type="scientific">Ceratopteris richardii</name>
    <name type="common">Triangle waterfern</name>
    <dbReference type="NCBI Taxonomy" id="49495"/>
    <lineage>
        <taxon>Eukaryota</taxon>
        <taxon>Viridiplantae</taxon>
        <taxon>Streptophyta</taxon>
        <taxon>Embryophyta</taxon>
        <taxon>Tracheophyta</taxon>
        <taxon>Polypodiopsida</taxon>
        <taxon>Polypodiidae</taxon>
        <taxon>Polypodiales</taxon>
        <taxon>Pteridineae</taxon>
        <taxon>Pteridaceae</taxon>
        <taxon>Parkerioideae</taxon>
        <taxon>Ceratopteris</taxon>
    </lineage>
</organism>
<dbReference type="PANTHER" id="PTHR48041:SF91">
    <property type="entry name" value="ABC TRANSPORTER G FAMILY MEMBER 28"/>
    <property type="match status" value="1"/>
</dbReference>
<keyword evidence="6" id="KW-0547">Nucleotide-binding</keyword>
<keyword evidence="3" id="KW-0813">Transport</keyword>
<keyword evidence="5 11" id="KW-0812">Transmembrane</keyword>
<dbReference type="InterPro" id="IPR017871">
    <property type="entry name" value="ABC_transporter-like_CS"/>
</dbReference>
<dbReference type="PANTHER" id="PTHR48041">
    <property type="entry name" value="ABC TRANSPORTER G FAMILY MEMBER 28"/>
    <property type="match status" value="1"/>
</dbReference>
<dbReference type="InterPro" id="IPR003439">
    <property type="entry name" value="ABC_transporter-like_ATP-bd"/>
</dbReference>
<dbReference type="GO" id="GO:0016020">
    <property type="term" value="C:membrane"/>
    <property type="evidence" value="ECO:0007669"/>
    <property type="project" value="UniProtKB-SubCell"/>
</dbReference>
<feature type="transmembrane region" description="Helical" evidence="11">
    <location>
        <begin position="1069"/>
        <end position="1089"/>
    </location>
</feature>
<evidence type="ECO:0000256" key="8">
    <source>
        <dbReference type="ARBA" id="ARBA00022989"/>
    </source>
</evidence>
<evidence type="ECO:0000313" key="14">
    <source>
        <dbReference type="Proteomes" id="UP000825935"/>
    </source>
</evidence>
<evidence type="ECO:0000256" key="2">
    <source>
        <dbReference type="ARBA" id="ARBA00005814"/>
    </source>
</evidence>
<dbReference type="SUPFAM" id="SSF52540">
    <property type="entry name" value="P-loop containing nucleoside triphosphate hydrolases"/>
    <property type="match status" value="1"/>
</dbReference>
<dbReference type="Gene3D" id="3.40.50.300">
    <property type="entry name" value="P-loop containing nucleotide triphosphate hydrolases"/>
    <property type="match status" value="1"/>
</dbReference>
<evidence type="ECO:0000256" key="4">
    <source>
        <dbReference type="ARBA" id="ARBA00022528"/>
    </source>
</evidence>
<dbReference type="PROSITE" id="PS00211">
    <property type="entry name" value="ABC_TRANSPORTER_1"/>
    <property type="match status" value="1"/>
</dbReference>
<feature type="transmembrane region" description="Helical" evidence="11">
    <location>
        <begin position="993"/>
        <end position="1012"/>
    </location>
</feature>
<proteinExistence type="inferred from homology"/>
<dbReference type="InterPro" id="IPR050352">
    <property type="entry name" value="ABCG_transporters"/>
</dbReference>
<feature type="transmembrane region" description="Helical" evidence="11">
    <location>
        <begin position="389"/>
        <end position="408"/>
    </location>
</feature>
<dbReference type="OrthoDB" id="66620at2759"/>
<feature type="transmembrane region" description="Helical" evidence="11">
    <location>
        <begin position="964"/>
        <end position="981"/>
    </location>
</feature>
<evidence type="ECO:0000256" key="7">
    <source>
        <dbReference type="ARBA" id="ARBA00022840"/>
    </source>
</evidence>
<keyword evidence="9 11" id="KW-0472">Membrane</keyword>
<evidence type="ECO:0000256" key="1">
    <source>
        <dbReference type="ARBA" id="ARBA00004141"/>
    </source>
</evidence>
<dbReference type="InterPro" id="IPR003593">
    <property type="entry name" value="AAA+_ATPase"/>
</dbReference>
<keyword evidence="14" id="KW-1185">Reference proteome</keyword>
<feature type="compositionally biased region" description="Basic and acidic residues" evidence="10">
    <location>
        <begin position="474"/>
        <end position="483"/>
    </location>
</feature>
<name>A0A8T2V7S4_CERRI</name>
<comment type="subcellular location">
    <subcellularLocation>
        <location evidence="1">Membrane</location>
        <topology evidence="1">Multi-pass membrane protein</topology>
    </subcellularLocation>
</comment>
<accession>A0A8T2V7S4</accession>
<gene>
    <name evidence="13" type="ORF">KP509_03G054000</name>
</gene>
<keyword evidence="4" id="KW-0934">Plastid</keyword>
<evidence type="ECO:0000256" key="6">
    <source>
        <dbReference type="ARBA" id="ARBA00022741"/>
    </source>
</evidence>
<dbReference type="InterPro" id="IPR043926">
    <property type="entry name" value="ABCG_dom"/>
</dbReference>
<evidence type="ECO:0000313" key="13">
    <source>
        <dbReference type="EMBL" id="KAH7441775.1"/>
    </source>
</evidence>
<sequence length="1196" mass="134016">MCIGTYAIMQYEWSFVASTERPMFLYDLREEDHTNMKPGDIKEGTKLQGKKGRNSSRMLHWINMSHKKLSRISFDTCILDSRKEISMMRSNLALLPYGGLIFFLILASIALPVRSQNVSTLPTGCQITISSERFLPDCQQSLYESLLPSIDEYTQRFSDRFHFCVSDIEKEKKAAFDFSANLTFLTTCLIETEGTMMDRVCSSVEIKAYIDSLVDLIESGSSGRPISNVNCNGSEWSQACEAGWSSILSVPMKQTSDLFANITTIPLRNGSSSAPCCEGFFCPRGLSCMIPCPLGSQCPRSTLTDGLCSPYDYQVTPGMHFHCGGANMWADLSLSSGAFCPGGYYCPATTDVRRCEKGYYCRQGSTQPSKCFQLTSCDAEATTQNIQSYGLMIIVSLATILLLVYNCSDQVMHIREKRKMKTRQKAVRQVQEQFNAAERWKSAFDAAKKIGRSFSRRNSRNSRELSGPSNSSRRSYDIGRRSSEGRPKFNMIIDGVEVPSIDPLCQDRNMDEDLYKPAEMTPITTGPSGHAKKQAIAQTKSQILRYAYREIEKEKALQSKQASWDAVIHIGNDLQGQRRRRIEIKFKDLSLYLKGSGKKILCNVTGQLSPGRVTAVMGPSGAGKTTFLNALAGKAYSSTTTGEILINGRPDPISCYKKIIGFVPQDDIVHGNLTVEENLWFSARYRLSVNMSKADQVLVVERIIDSLGLGPIRNSRVGTVEKRGISGGQRKRVNVGLEMVMEPSLLILDEPTSGLDSTSSQFVLKALRREALVGVNVGVVLHQPSYGLFKLFDDVMFLAKGGRTVYLGPVDEVEAYFSSMGIVVPERINPPDHIMDVLEGICKPQNNSRFDPKTLPIKWMQHNNYPIPPDLRGIAANMSGLLDTTRSAGGGDESLRSASMRKSFIHDFFHECKSFLIVRWDDIKGMLSRTEDLSDRCTAGFWSQFKLIIMRVALQRFREARLQMQDYLILLLCGACLGLITPSKDSSLGSNNYSYVIIALSLLCMVSALRTFSNDKLQYWRESASGINRVAFFLAKDTVDHFNTLLKPVVFMSMFYFFNNPRSSFLENYIVTVAMVYCVTGIAYIFAIVTAPGPAQLWSVFLPIIFTLIATKRDAKGFLRNLQYLTYSHWSLEAYVVSNAKMYSGVWLITRCVTLYAAGYNLNHWILCLCVLFIMGFVTRCISLLCLMLCNRKRQH</sequence>
<dbReference type="GO" id="GO:0016887">
    <property type="term" value="F:ATP hydrolysis activity"/>
    <property type="evidence" value="ECO:0007669"/>
    <property type="project" value="InterPro"/>
</dbReference>
<evidence type="ECO:0000259" key="12">
    <source>
        <dbReference type="PROSITE" id="PS50893"/>
    </source>
</evidence>
<feature type="domain" description="ABC transporter" evidence="12">
    <location>
        <begin position="584"/>
        <end position="826"/>
    </location>
</feature>
<dbReference type="OMA" id="AFFCMIT"/>
<reference evidence="13" key="1">
    <citation type="submission" date="2021-08" db="EMBL/GenBank/DDBJ databases">
        <title>WGS assembly of Ceratopteris richardii.</title>
        <authorList>
            <person name="Marchant D.B."/>
            <person name="Chen G."/>
            <person name="Jenkins J."/>
            <person name="Shu S."/>
            <person name="Leebens-Mack J."/>
            <person name="Grimwood J."/>
            <person name="Schmutz J."/>
            <person name="Soltis P."/>
            <person name="Soltis D."/>
            <person name="Chen Z.-H."/>
        </authorList>
    </citation>
    <scope>NUCLEOTIDE SEQUENCE</scope>
    <source>
        <strain evidence="13">Whitten #5841</strain>
        <tissue evidence="13">Leaf</tissue>
    </source>
</reference>
<dbReference type="InterPro" id="IPR027417">
    <property type="entry name" value="P-loop_NTPase"/>
</dbReference>
<protein>
    <recommendedName>
        <fullName evidence="12">ABC transporter domain-containing protein</fullName>
    </recommendedName>
</protein>